<gene>
    <name evidence="9" type="primary">RBM48</name>
</gene>
<dbReference type="Gene3D" id="3.30.70.330">
    <property type="match status" value="1"/>
</dbReference>
<evidence type="ECO:0000256" key="6">
    <source>
        <dbReference type="ARBA" id="ARBA00023187"/>
    </source>
</evidence>
<dbReference type="GO" id="GO:0003723">
    <property type="term" value="F:RNA binding"/>
    <property type="evidence" value="ECO:0007669"/>
    <property type="project" value="UniProtKB-KW"/>
</dbReference>
<dbReference type="PANTHER" id="PTHR20957">
    <property type="entry name" value="RNA-BINDING PROTEIN 48"/>
    <property type="match status" value="1"/>
</dbReference>
<evidence type="ECO:0000256" key="1">
    <source>
        <dbReference type="ARBA" id="ARBA00006938"/>
    </source>
</evidence>
<dbReference type="CDD" id="cd12442">
    <property type="entry name" value="RRM_RBM48"/>
    <property type="match status" value="1"/>
</dbReference>
<dbReference type="GO" id="GO:0006397">
    <property type="term" value="P:mRNA processing"/>
    <property type="evidence" value="ECO:0007669"/>
    <property type="project" value="UniProtKB-KW"/>
</dbReference>
<keyword evidence="4" id="KW-0747">Spliceosome</keyword>
<dbReference type="Proteomes" id="UP000694545">
    <property type="component" value="Unplaced"/>
</dbReference>
<feature type="region of interest" description="Disordered" evidence="8">
    <location>
        <begin position="341"/>
        <end position="361"/>
    </location>
</feature>
<evidence type="ECO:0000256" key="7">
    <source>
        <dbReference type="ARBA" id="ARBA00035004"/>
    </source>
</evidence>
<proteinExistence type="inferred from homology"/>
<evidence type="ECO:0000256" key="5">
    <source>
        <dbReference type="ARBA" id="ARBA00022884"/>
    </source>
</evidence>
<dbReference type="OMA" id="PLCYFAS"/>
<dbReference type="AlphaFoldDB" id="A0A8D2LMU5"/>
<dbReference type="GO" id="GO:0005654">
    <property type="term" value="C:nucleoplasm"/>
    <property type="evidence" value="ECO:0007669"/>
    <property type="project" value="TreeGrafter"/>
</dbReference>
<comment type="similarity">
    <text evidence="1">Belongs to the RBM48 family.</text>
</comment>
<organism evidence="9 10">
    <name type="scientific">Varanus komodoensis</name>
    <name type="common">Komodo dragon</name>
    <dbReference type="NCBI Taxonomy" id="61221"/>
    <lineage>
        <taxon>Eukaryota</taxon>
        <taxon>Metazoa</taxon>
        <taxon>Chordata</taxon>
        <taxon>Craniata</taxon>
        <taxon>Vertebrata</taxon>
        <taxon>Euteleostomi</taxon>
        <taxon>Lepidosauria</taxon>
        <taxon>Squamata</taxon>
        <taxon>Bifurcata</taxon>
        <taxon>Unidentata</taxon>
        <taxon>Episquamata</taxon>
        <taxon>Toxicofera</taxon>
        <taxon>Anguimorpha</taxon>
        <taxon>Paleoanguimorpha</taxon>
        <taxon>Varanoidea</taxon>
        <taxon>Varanidae</taxon>
        <taxon>Varanus</taxon>
    </lineage>
</organism>
<dbReference type="RefSeq" id="XP_044281140.1">
    <property type="nucleotide sequence ID" value="XM_044425205.1"/>
</dbReference>
<reference evidence="9" key="2">
    <citation type="submission" date="2025-09" db="UniProtKB">
        <authorList>
            <consortium name="Ensembl"/>
        </authorList>
    </citation>
    <scope>IDENTIFICATION</scope>
</reference>
<dbReference type="InterPro" id="IPR012677">
    <property type="entry name" value="Nucleotide-bd_a/b_plait_sf"/>
</dbReference>
<keyword evidence="5" id="KW-0694">RNA-binding</keyword>
<comment type="function">
    <text evidence="7">As a component of the minor spliceosome, involved in the splicing of U12-type introns in pre-mRNAs.</text>
</comment>
<dbReference type="InterPro" id="IPR035979">
    <property type="entry name" value="RBD_domain_sf"/>
</dbReference>
<evidence type="ECO:0000256" key="8">
    <source>
        <dbReference type="SAM" id="MobiDB-lite"/>
    </source>
</evidence>
<name>A0A8D2LMU5_VARKO</name>
<dbReference type="KEGG" id="vko:123020931"/>
<protein>
    <recommendedName>
        <fullName evidence="2">RNA-binding protein 48</fullName>
    </recommendedName>
</protein>
<keyword evidence="3" id="KW-0507">mRNA processing</keyword>
<dbReference type="CTD" id="84060"/>
<dbReference type="GO" id="GO:0005681">
    <property type="term" value="C:spliceosomal complex"/>
    <property type="evidence" value="ECO:0007669"/>
    <property type="project" value="UniProtKB-KW"/>
</dbReference>
<evidence type="ECO:0000256" key="3">
    <source>
        <dbReference type="ARBA" id="ARBA00022664"/>
    </source>
</evidence>
<evidence type="ECO:0000256" key="2">
    <source>
        <dbReference type="ARBA" id="ARBA00015189"/>
    </source>
</evidence>
<accession>A0A8D2LMU5</accession>
<dbReference type="PANTHER" id="PTHR20957:SF0">
    <property type="entry name" value="RNA-BINDING PROTEIN 48"/>
    <property type="match status" value="1"/>
</dbReference>
<dbReference type="GO" id="GO:0008380">
    <property type="term" value="P:RNA splicing"/>
    <property type="evidence" value="ECO:0007669"/>
    <property type="project" value="UniProtKB-KW"/>
</dbReference>
<sequence length="361" mass="41085">MAAAVENPDGGEIGGVYQHHAQQPICASRAKYREGRRPRAVKVYTINLESRYLLIQGVPALGVMKELVEQFALYGTIEEYNPLDDYPAEEFTEVYLIKFQKIQSARIAKRKLDERSFFGSLLHVCYAPEFESVQETREKLQDRRKYIAKVISNKEQLQMKNRDSNTSFQKNIQLNTSRSCMTEAATSTWNPTAHFHGPHQSPYCELSLRGVASASGEQCQSVLAAPLSVADCTKTSERTVMTQKLQQGECNTSACKRKLPCYNGLGRFMPRTTQLQERKRRRDEDHKLALFGRDNSEEIIIGPKLPETPKIDMDDESLNTSANLIRNKLKEIVVPVQTPHLHGHISENSQTETTLKQRRRI</sequence>
<dbReference type="OrthoDB" id="78358at2759"/>
<keyword evidence="10" id="KW-1185">Reference proteome</keyword>
<keyword evidence="6" id="KW-0508">mRNA splicing</keyword>
<reference evidence="9" key="1">
    <citation type="submission" date="2025-08" db="UniProtKB">
        <authorList>
            <consortium name="Ensembl"/>
        </authorList>
    </citation>
    <scope>IDENTIFICATION</scope>
</reference>
<dbReference type="Ensembl" id="ENSVKKT00000025470.1">
    <property type="protein sequence ID" value="ENSVKKP00000024866.1"/>
    <property type="gene ID" value="ENSVKKG00000016374.1"/>
</dbReference>
<dbReference type="GeneID" id="123020931"/>
<dbReference type="FunFam" id="3.30.70.330:FF:000424">
    <property type="entry name" value="RNA-binding protein 48 isoform X4"/>
    <property type="match status" value="1"/>
</dbReference>
<dbReference type="InterPro" id="IPR034264">
    <property type="entry name" value="RBM48_RRM"/>
</dbReference>
<evidence type="ECO:0000313" key="9">
    <source>
        <dbReference type="Ensembl" id="ENSVKKP00000024866.1"/>
    </source>
</evidence>
<dbReference type="InterPro" id="IPR039599">
    <property type="entry name" value="RBM48"/>
</dbReference>
<evidence type="ECO:0000256" key="4">
    <source>
        <dbReference type="ARBA" id="ARBA00022728"/>
    </source>
</evidence>
<dbReference type="SUPFAM" id="SSF54928">
    <property type="entry name" value="RNA-binding domain, RBD"/>
    <property type="match status" value="1"/>
</dbReference>
<evidence type="ECO:0000313" key="10">
    <source>
        <dbReference type="Proteomes" id="UP000694545"/>
    </source>
</evidence>